<feature type="domain" description="ABC transmembrane type-1" evidence="13">
    <location>
        <begin position="1364"/>
        <end position="1603"/>
    </location>
</feature>
<dbReference type="SUPFAM" id="SSF90123">
    <property type="entry name" value="ABC transporter transmembrane region"/>
    <property type="match status" value="2"/>
</dbReference>
<feature type="region of interest" description="Disordered" evidence="10">
    <location>
        <begin position="1762"/>
        <end position="1786"/>
    </location>
</feature>
<dbReference type="PANTHER" id="PTHR24223">
    <property type="entry name" value="ATP-BINDING CASSETTE SUB-FAMILY C"/>
    <property type="match status" value="1"/>
</dbReference>
<dbReference type="InterPro" id="IPR011527">
    <property type="entry name" value="ABC1_TM_dom"/>
</dbReference>
<keyword evidence="6" id="KW-0067">ATP-binding</keyword>
<evidence type="ECO:0000256" key="5">
    <source>
        <dbReference type="ARBA" id="ARBA00022741"/>
    </source>
</evidence>
<dbReference type="Pfam" id="PF00005">
    <property type="entry name" value="ABC_tran"/>
    <property type="match status" value="2"/>
</dbReference>
<keyword evidence="4" id="KW-0677">Repeat</keyword>
<evidence type="ECO:0000259" key="13">
    <source>
        <dbReference type="PROSITE" id="PS50929"/>
    </source>
</evidence>
<feature type="transmembrane region" description="Helical" evidence="11">
    <location>
        <begin position="198"/>
        <end position="217"/>
    </location>
</feature>
<keyword evidence="8 11" id="KW-0472">Membrane</keyword>
<dbReference type="InterPro" id="IPR003593">
    <property type="entry name" value="AAA+_ATPase"/>
</dbReference>
<dbReference type="CDD" id="cd18604">
    <property type="entry name" value="ABC_6TM_VMR1_D2_like"/>
    <property type="match status" value="1"/>
</dbReference>
<feature type="region of interest" description="Disordered" evidence="10">
    <location>
        <begin position="1138"/>
        <end position="1187"/>
    </location>
</feature>
<evidence type="ECO:0000259" key="12">
    <source>
        <dbReference type="PROSITE" id="PS50893"/>
    </source>
</evidence>
<dbReference type="CDD" id="cd18596">
    <property type="entry name" value="ABC_6TM_VMR1_D1_like"/>
    <property type="match status" value="1"/>
</dbReference>
<dbReference type="GO" id="GO:0140359">
    <property type="term" value="F:ABC-type transporter activity"/>
    <property type="evidence" value="ECO:0007669"/>
    <property type="project" value="InterPro"/>
</dbReference>
<feature type="transmembrane region" description="Helical" evidence="11">
    <location>
        <begin position="773"/>
        <end position="797"/>
    </location>
</feature>
<dbReference type="GeneID" id="37040235"/>
<feature type="compositionally biased region" description="Basic residues" evidence="10">
    <location>
        <begin position="131"/>
        <end position="145"/>
    </location>
</feature>
<feature type="transmembrane region" description="Helical" evidence="11">
    <location>
        <begin position="1459"/>
        <end position="1484"/>
    </location>
</feature>
<feature type="transmembrane region" description="Helical" evidence="11">
    <location>
        <begin position="695"/>
        <end position="718"/>
    </location>
</feature>
<dbReference type="PANTHER" id="PTHR24223:SF353">
    <property type="entry name" value="ABC TRANSPORTER ATP-BINDING PROTEIN_PERMEASE VMR1-RELATED"/>
    <property type="match status" value="1"/>
</dbReference>
<protein>
    <recommendedName>
        <fullName evidence="16">P-loop containing nucleoside triphosphate hydrolase protein</fullName>
    </recommendedName>
</protein>
<feature type="compositionally biased region" description="Polar residues" evidence="10">
    <location>
        <begin position="605"/>
        <end position="614"/>
    </location>
</feature>
<evidence type="ECO:0000256" key="8">
    <source>
        <dbReference type="ARBA" id="ARBA00023136"/>
    </source>
</evidence>
<feature type="compositionally biased region" description="Acidic residues" evidence="10">
    <location>
        <begin position="81"/>
        <end position="92"/>
    </location>
</feature>
<dbReference type="Gene3D" id="1.20.1560.10">
    <property type="entry name" value="ABC transporter type 1, transmembrane domain"/>
    <property type="match status" value="2"/>
</dbReference>
<feature type="transmembrane region" description="Helical" evidence="11">
    <location>
        <begin position="1243"/>
        <end position="1267"/>
    </location>
</feature>
<feature type="domain" description="ABC transporter" evidence="12">
    <location>
        <begin position="1639"/>
        <end position="1909"/>
    </location>
</feature>
<dbReference type="CDD" id="cd03244">
    <property type="entry name" value="ABCC_MRP_domain2"/>
    <property type="match status" value="1"/>
</dbReference>
<name>A0A316YEL4_9BASI</name>
<accession>A0A316YEL4</accession>
<dbReference type="InterPro" id="IPR017871">
    <property type="entry name" value="ABC_transporter-like_CS"/>
</dbReference>
<feature type="compositionally biased region" description="Gly residues" evidence="10">
    <location>
        <begin position="1772"/>
        <end position="1784"/>
    </location>
</feature>
<evidence type="ECO:0008006" key="16">
    <source>
        <dbReference type="Google" id="ProtNLM"/>
    </source>
</evidence>
<feature type="transmembrane region" description="Helical" evidence="11">
    <location>
        <begin position="25"/>
        <end position="44"/>
    </location>
</feature>
<evidence type="ECO:0000256" key="7">
    <source>
        <dbReference type="ARBA" id="ARBA00022989"/>
    </source>
</evidence>
<feature type="transmembrane region" description="Helical" evidence="11">
    <location>
        <begin position="229"/>
        <end position="248"/>
    </location>
</feature>
<dbReference type="STRING" id="215250.A0A316YEL4"/>
<dbReference type="FunCoup" id="A0A316YEL4">
    <property type="interactions" value="33"/>
</dbReference>
<keyword evidence="2" id="KW-0813">Transport</keyword>
<dbReference type="InParanoid" id="A0A316YEL4"/>
<reference evidence="14 15" key="1">
    <citation type="journal article" date="2018" name="Mol. Biol. Evol.">
        <title>Broad Genomic Sampling Reveals a Smut Pathogenic Ancestry of the Fungal Clade Ustilaginomycotina.</title>
        <authorList>
            <person name="Kijpornyongpan T."/>
            <person name="Mondo S.J."/>
            <person name="Barry K."/>
            <person name="Sandor L."/>
            <person name="Lee J."/>
            <person name="Lipzen A."/>
            <person name="Pangilinan J."/>
            <person name="LaButti K."/>
            <person name="Hainaut M."/>
            <person name="Henrissat B."/>
            <person name="Grigoriev I.V."/>
            <person name="Spatafora J.W."/>
            <person name="Aime M.C."/>
        </authorList>
    </citation>
    <scope>NUCLEOTIDE SEQUENCE [LARGE SCALE GENOMIC DNA]</scope>
    <source>
        <strain evidence="14 15">MCA 4198</strain>
    </source>
</reference>
<feature type="region of interest" description="Disordered" evidence="10">
    <location>
        <begin position="597"/>
        <end position="648"/>
    </location>
</feature>
<dbReference type="SMART" id="SM00382">
    <property type="entry name" value="AAA"/>
    <property type="match status" value="2"/>
</dbReference>
<dbReference type="PROSITE" id="PS50929">
    <property type="entry name" value="ABC_TM1F"/>
    <property type="match status" value="2"/>
</dbReference>
<dbReference type="InterPro" id="IPR027417">
    <property type="entry name" value="P-loop_NTPase"/>
</dbReference>
<dbReference type="Proteomes" id="UP000245768">
    <property type="component" value="Unassembled WGS sequence"/>
</dbReference>
<feature type="region of interest" description="Disordered" evidence="10">
    <location>
        <begin position="442"/>
        <end position="485"/>
    </location>
</feature>
<dbReference type="GO" id="GO:0000329">
    <property type="term" value="C:fungal-type vacuole membrane"/>
    <property type="evidence" value="ECO:0007669"/>
    <property type="project" value="TreeGrafter"/>
</dbReference>
<dbReference type="FunFam" id="3.40.50.300:FF:000825">
    <property type="entry name" value="ABC bile acid transporter"/>
    <property type="match status" value="1"/>
</dbReference>
<dbReference type="EMBL" id="KZ819640">
    <property type="protein sequence ID" value="PWN87324.1"/>
    <property type="molecule type" value="Genomic_DNA"/>
</dbReference>
<dbReference type="InterPro" id="IPR050173">
    <property type="entry name" value="ABC_transporter_C-like"/>
</dbReference>
<evidence type="ECO:0000256" key="10">
    <source>
        <dbReference type="SAM" id="MobiDB-lite"/>
    </source>
</evidence>
<evidence type="ECO:0000313" key="14">
    <source>
        <dbReference type="EMBL" id="PWN87324.1"/>
    </source>
</evidence>
<dbReference type="Gene3D" id="3.40.50.300">
    <property type="entry name" value="P-loop containing nucleotide triphosphate hydrolases"/>
    <property type="match status" value="2"/>
</dbReference>
<dbReference type="GO" id="GO:0005524">
    <property type="term" value="F:ATP binding"/>
    <property type="evidence" value="ECO:0007669"/>
    <property type="project" value="UniProtKB-KW"/>
</dbReference>
<feature type="transmembrane region" description="Helical" evidence="11">
    <location>
        <begin position="548"/>
        <end position="572"/>
    </location>
</feature>
<feature type="compositionally biased region" description="Polar residues" evidence="10">
    <location>
        <begin position="1762"/>
        <end position="1771"/>
    </location>
</feature>
<evidence type="ECO:0000256" key="3">
    <source>
        <dbReference type="ARBA" id="ARBA00022692"/>
    </source>
</evidence>
<feature type="domain" description="ABC transporter" evidence="12">
    <location>
        <begin position="889"/>
        <end position="1140"/>
    </location>
</feature>
<evidence type="ECO:0000256" key="6">
    <source>
        <dbReference type="ARBA" id="ARBA00022840"/>
    </source>
</evidence>
<gene>
    <name evidence="14" type="ORF">FA10DRAFT_183067</name>
</gene>
<feature type="region of interest" description="Disordered" evidence="10">
    <location>
        <begin position="72"/>
        <end position="101"/>
    </location>
</feature>
<dbReference type="SUPFAM" id="SSF52540">
    <property type="entry name" value="P-loop containing nucleoside triphosphate hydrolases"/>
    <property type="match status" value="2"/>
</dbReference>
<proteinExistence type="predicted"/>
<feature type="compositionally biased region" description="Basic and acidic residues" evidence="10">
    <location>
        <begin position="1154"/>
        <end position="1164"/>
    </location>
</feature>
<feature type="transmembrane region" description="Helical" evidence="11">
    <location>
        <begin position="284"/>
        <end position="307"/>
    </location>
</feature>
<keyword evidence="15" id="KW-1185">Reference proteome</keyword>
<dbReference type="InterPro" id="IPR003439">
    <property type="entry name" value="ABC_transporter-like_ATP-bd"/>
</dbReference>
<feature type="compositionally biased region" description="Acidic residues" evidence="10">
    <location>
        <begin position="452"/>
        <end position="470"/>
    </location>
</feature>
<keyword evidence="9" id="KW-0325">Glycoprotein</keyword>
<feature type="transmembrane region" description="Helical" evidence="11">
    <location>
        <begin position="1363"/>
        <end position="1381"/>
    </location>
</feature>
<keyword evidence="3 11" id="KW-0812">Transmembrane</keyword>
<dbReference type="Pfam" id="PF00664">
    <property type="entry name" value="ABC_membrane"/>
    <property type="match status" value="2"/>
</dbReference>
<evidence type="ECO:0000313" key="15">
    <source>
        <dbReference type="Proteomes" id="UP000245768"/>
    </source>
</evidence>
<feature type="transmembrane region" description="Helical" evidence="11">
    <location>
        <begin position="669"/>
        <end position="689"/>
    </location>
</feature>
<evidence type="ECO:0000256" key="11">
    <source>
        <dbReference type="SAM" id="Phobius"/>
    </source>
</evidence>
<dbReference type="RefSeq" id="XP_025374522.1">
    <property type="nucleotide sequence ID" value="XM_025518319.1"/>
</dbReference>
<dbReference type="PROSITE" id="PS00211">
    <property type="entry name" value="ABC_TRANSPORTER_1"/>
    <property type="match status" value="2"/>
</dbReference>
<feature type="domain" description="ABC transmembrane type-1" evidence="13">
    <location>
        <begin position="511"/>
        <end position="837"/>
    </location>
</feature>
<evidence type="ECO:0000256" key="1">
    <source>
        <dbReference type="ARBA" id="ARBA00004141"/>
    </source>
</evidence>
<keyword evidence="7 11" id="KW-1133">Transmembrane helix</keyword>
<dbReference type="GO" id="GO:0016887">
    <property type="term" value="F:ATP hydrolysis activity"/>
    <property type="evidence" value="ECO:0007669"/>
    <property type="project" value="InterPro"/>
</dbReference>
<evidence type="ECO:0000256" key="9">
    <source>
        <dbReference type="ARBA" id="ARBA00023180"/>
    </source>
</evidence>
<sequence length="1938" mass="210031">MDAQGVGCSAVWQGLDWSPCFRQRFLNGAVPLAALAVSLAIVSIQQALSNRRHRESAVRVATLDPTSSSIVLPHENGLDGLGEEEDDDDEDNSAPPLVPLRRRPGMVERALTLIMPWNAPYIVAKLSAPSRQKKKRRGRRRRRQHTSSSSVIPADEAADKVVFHTENAVILNEVHTNMAKTLADDSLRASDAEVVKRVWEALGSIALAGTCVAQLAFDGPVYSSSSSSWAWLALWTYLSVLSTVCLCLRRSLFTHKALLFALATLVSLSNLRSSIVATNSSRTSIVFAAIECSLCLATLLPSLVFPLELRLPSRLRAIHQTIKAQKAYGEARTAIPTPRVRHSPSQTPSLDGAHAHEDMLAARLAAIDGAHTKASEKAASLLPSPENRAPLLSRALFSFVTPAMLKHYRIQFTLDAVPDLPPADQAACVVAAFRADGDAAAVGRAAPASQVSEDDDDDDDDDDDRDDEEEGRGRSEDGGQTGEHLAPSHRSLAVRLLIHFLPLVLLQQAWAVMEAVFNLTPAVGLRFVLGYIGDRSRDGTSTTPVHMAVLYATGMLVGQIIAATCTSQALLVGRRMCIRLKAILIFEIINKALRRRDTGGGTEASPENNDDASPQQQQQKDGHKGGNDGGKGEQQQGSLGGQQGGRASDGEVTNLVSVDVFKVSEVGAYLHFLFPSAPLQIVLCVYLLINLLGWSAVGGVAVLVLSLPLQTLISRLFVRLQRRLLEATDRRLNLTSEVLNCIKTVKFFAWEKSFEKRLDDARERELAVLYMRLGAWLLGAATYIGMAMVVSLVTFAVHVGVLHRPLPAEVAFTAMALFNALRHPLEALPDMLVNVLTSLVSIRRIDHYLQEAETEKYRQLLGGGGGGAGDGGPASATRMRQAATSDPVVGFRDATFTYAENDEAKVEDESPAPFQLKDLNLAFPLGKLSVVAGPVGCGKTTLLMSLLGETRRLRGTTFMPCAVARSLVDVDPRTGLSETVAYCSQSPWLLGATVRENILFGQPYDEARYRAVLHACALEADLAILEYHDETEVGEKGTSLSGGQKARLALARALYSPARYLLLDDALSAVDVHTAKHLFTHYLKGDLIRGRTVILVTHAVQLCLPGAAFAVALDDGRVVAAGTPAEVLATGVFDDDDAPVVSSSGNGNGNGNDSTKDNRGRRDSNGSPAEDAIKADGGDPSDEPPLIEELDEGARAAEQDAIKKRQDKKALYANEETYAKGSIGIKSYKLYLSNFSTSRLGLLAYWVIGIVVFVAARGMDVVATAWLRRWAGSYDDPQQQHHLQQERQESGAASLGLLHASSRVMGMATTLAVSVADDAQRWLSNSPAPVIQSSNQLVMGMDMGMGTGTNMGEQMLFEDRTRYYLTGYALLVVLFILIGVLRDAIGLYGALQASRSLYRQLMTTIMRARPQWFDRTPVGRIMNRLSKDIETLDQELAPQLIFFIDVCIQSTVILIVSCYAVPAFTVFSAVVIVLYYAIGALYVVSSRDLKRIESVTRSPIFTLVGEALSGAVVIRAYGDASRFTRHCLRLIDKTNRPFFFLWYENRWLSQRVDMLSSFVTFGMALILIYSKDVDAAKAGFVLSFTIQLVEAVLWVLRMYTNIEINANGIERIAEYLAVEPERHEGTDPPAAWPTKHGGLHVESLSVRYAPELPLVLRGVSFSVAPGEKVGICGRTGSGKSSLALALFRFLEAEQGRIVVDGIDIATVPLETLRNRLTVIPQDAQLFSGTVRSNLDPFGTCEDAELWNALQRCQLVNVSSAGSRACTRPSSPSGGGGGGGGGEEAGGTQAVTMTNVITSLEMAVEQGGKNFSAGQKQLLALARGLIKLRHSNVVVLDESTASLDAHSDAAIQRTIQDEMADATILTVAHRIRGIVGYDKVLVLDHGTVVEYGAPLELMLRSSEGSAFRDLCLRSGEFDALEEIAREAERKRREKAARPT</sequence>
<dbReference type="OrthoDB" id="6500128at2759"/>
<evidence type="ECO:0000256" key="2">
    <source>
        <dbReference type="ARBA" id="ARBA00022448"/>
    </source>
</evidence>
<organism evidence="14 15">
    <name type="scientific">Acaromyces ingoldii</name>
    <dbReference type="NCBI Taxonomy" id="215250"/>
    <lineage>
        <taxon>Eukaryota</taxon>
        <taxon>Fungi</taxon>
        <taxon>Dikarya</taxon>
        <taxon>Basidiomycota</taxon>
        <taxon>Ustilaginomycotina</taxon>
        <taxon>Exobasidiomycetes</taxon>
        <taxon>Exobasidiales</taxon>
        <taxon>Cryptobasidiaceae</taxon>
        <taxon>Acaromyces</taxon>
    </lineage>
</organism>
<feature type="region of interest" description="Disordered" evidence="10">
    <location>
        <begin position="128"/>
        <end position="151"/>
    </location>
</feature>
<dbReference type="InterPro" id="IPR036640">
    <property type="entry name" value="ABC1_TM_sf"/>
</dbReference>
<dbReference type="CDD" id="cd03250">
    <property type="entry name" value="ABCC_MRP_domain1"/>
    <property type="match status" value="1"/>
</dbReference>
<keyword evidence="5" id="KW-0547">Nucleotide-binding</keyword>
<dbReference type="PROSITE" id="PS50893">
    <property type="entry name" value="ABC_TRANSPORTER_2"/>
    <property type="match status" value="2"/>
</dbReference>
<evidence type="ECO:0000256" key="4">
    <source>
        <dbReference type="ARBA" id="ARBA00022737"/>
    </source>
</evidence>
<comment type="subcellular location">
    <subcellularLocation>
        <location evidence="1">Membrane</location>
        <topology evidence="1">Multi-pass membrane protein</topology>
    </subcellularLocation>
</comment>